<dbReference type="Pfam" id="PF00428">
    <property type="entry name" value="Ribosomal_60s"/>
    <property type="match status" value="1"/>
</dbReference>
<dbReference type="PANTHER" id="PTHR21141">
    <property type="entry name" value="60S ACIDIC RIBOSOMAL PROTEIN FAMILY MEMBER"/>
    <property type="match status" value="1"/>
</dbReference>
<evidence type="ECO:0000313" key="6">
    <source>
        <dbReference type="Proteomes" id="UP000265618"/>
    </source>
</evidence>
<dbReference type="CDD" id="cd05833">
    <property type="entry name" value="Ribosomal_P2"/>
    <property type="match status" value="1"/>
</dbReference>
<evidence type="ECO:0000256" key="2">
    <source>
        <dbReference type="ARBA" id="ARBA00022980"/>
    </source>
</evidence>
<comment type="similarity">
    <text evidence="1">Belongs to the eukaryotic ribosomal protein P1/P2 family.</text>
</comment>
<feature type="compositionally biased region" description="Acidic residues" evidence="4">
    <location>
        <begin position="82"/>
        <end position="98"/>
    </location>
</feature>
<dbReference type="FunFam" id="1.10.10.1410:FF:000002">
    <property type="entry name" value="60S acidic ribosomal protein P2"/>
    <property type="match status" value="1"/>
</dbReference>
<keyword evidence="3" id="KW-0687">Ribonucleoprotein</keyword>
<keyword evidence="2 5" id="KW-0689">Ribosomal protein</keyword>
<dbReference type="Proteomes" id="UP000265618">
    <property type="component" value="Unassembled WGS sequence"/>
</dbReference>
<name>A0A391NW65_9EUKA</name>
<dbReference type="EMBL" id="BDIP01003491">
    <property type="protein sequence ID" value="GCA63428.1"/>
    <property type="molecule type" value="Genomic_DNA"/>
</dbReference>
<dbReference type="GO" id="GO:0003735">
    <property type="term" value="F:structural constituent of ribosome"/>
    <property type="evidence" value="ECO:0007669"/>
    <property type="project" value="InterPro"/>
</dbReference>
<dbReference type="GO" id="GO:0022625">
    <property type="term" value="C:cytosolic large ribosomal subunit"/>
    <property type="evidence" value="ECO:0007669"/>
    <property type="project" value="InterPro"/>
</dbReference>
<proteinExistence type="inferred from homology"/>
<evidence type="ECO:0000256" key="4">
    <source>
        <dbReference type="SAM" id="MobiDB-lite"/>
    </source>
</evidence>
<evidence type="ECO:0000313" key="5">
    <source>
        <dbReference type="EMBL" id="GCA63428.1"/>
    </source>
</evidence>
<dbReference type="OrthoDB" id="1227494at2759"/>
<dbReference type="HAMAP" id="MF_01478">
    <property type="entry name" value="Ribosomal_L12_arch"/>
    <property type="match status" value="1"/>
</dbReference>
<evidence type="ECO:0000256" key="1">
    <source>
        <dbReference type="ARBA" id="ARBA00005436"/>
    </source>
</evidence>
<protein>
    <submittedName>
        <fullName evidence="5">Ribosomal protein L12 family</fullName>
    </submittedName>
</protein>
<dbReference type="InterPro" id="IPR038716">
    <property type="entry name" value="P1/P2_N_sf"/>
</dbReference>
<dbReference type="AlphaFoldDB" id="A0A391NW65"/>
<comment type="caution">
    <text evidence="5">The sequence shown here is derived from an EMBL/GenBank/DDBJ whole genome shotgun (WGS) entry which is preliminary data.</text>
</comment>
<dbReference type="InterPro" id="IPR027534">
    <property type="entry name" value="Ribosomal_P1/P2"/>
</dbReference>
<dbReference type="GO" id="GO:0002182">
    <property type="term" value="P:cytoplasmic translational elongation"/>
    <property type="evidence" value="ECO:0007669"/>
    <property type="project" value="InterPro"/>
</dbReference>
<dbReference type="InterPro" id="IPR044076">
    <property type="entry name" value="Ribosomal_P2"/>
</dbReference>
<feature type="region of interest" description="Disordered" evidence="4">
    <location>
        <begin position="74"/>
        <end position="104"/>
    </location>
</feature>
<dbReference type="Gene3D" id="1.10.10.1410">
    <property type="match status" value="1"/>
</dbReference>
<reference evidence="5 6" key="1">
    <citation type="journal article" date="2018" name="PLoS ONE">
        <title>The draft genome of Kipferlia bialata reveals reductive genome evolution in fornicate parasites.</title>
        <authorList>
            <person name="Tanifuji G."/>
            <person name="Takabayashi S."/>
            <person name="Kume K."/>
            <person name="Takagi M."/>
            <person name="Nakayama T."/>
            <person name="Kamikawa R."/>
            <person name="Inagaki Y."/>
            <person name="Hashimoto T."/>
        </authorList>
    </citation>
    <scope>NUCLEOTIDE SEQUENCE [LARGE SCALE GENOMIC DNA]</scope>
    <source>
        <strain evidence="5">NY0173</strain>
    </source>
</reference>
<evidence type="ECO:0000256" key="3">
    <source>
        <dbReference type="ARBA" id="ARBA00023274"/>
    </source>
</evidence>
<keyword evidence="6" id="KW-1185">Reference proteome</keyword>
<accession>A0A391NW65</accession>
<organism evidence="5 6">
    <name type="scientific">Kipferlia bialata</name>
    <dbReference type="NCBI Taxonomy" id="797122"/>
    <lineage>
        <taxon>Eukaryota</taxon>
        <taxon>Metamonada</taxon>
        <taxon>Carpediemonas-like organisms</taxon>
        <taxon>Kipferlia</taxon>
    </lineage>
</organism>
<dbReference type="PANTHER" id="PTHR21141:SF5">
    <property type="entry name" value="LARGE RIBOSOMAL SUBUNIT PROTEIN P2"/>
    <property type="match status" value="1"/>
</dbReference>
<sequence>MKYLAAYMLCALGGNEEVSTEKLTAVLEAVDVEVDSEKLELLVSRMAGKGLSEVLEAGRSKMATMPSAGAAAAAGPAAAAVVEEESEEEEEESEEDSDLMGGLF</sequence>
<gene>
    <name evidence="5" type="ORF">KIPB_009885</name>
</gene>